<evidence type="ECO:0000259" key="1">
    <source>
        <dbReference type="PROSITE" id="PS50104"/>
    </source>
</evidence>
<dbReference type="GO" id="GO:0007165">
    <property type="term" value="P:signal transduction"/>
    <property type="evidence" value="ECO:0007669"/>
    <property type="project" value="InterPro"/>
</dbReference>
<proteinExistence type="predicted"/>
<dbReference type="PROSITE" id="PS50104">
    <property type="entry name" value="TIR"/>
    <property type="match status" value="1"/>
</dbReference>
<name>A0A813RK46_9BILA</name>
<dbReference type="SUPFAM" id="SSF52200">
    <property type="entry name" value="Toll/Interleukin receptor TIR domain"/>
    <property type="match status" value="1"/>
</dbReference>
<sequence>MSSVPSSVKPVESIIDKDTEKQSSGHFKSLFDQYAEWFTPSTSAAIIESLSEIHSLQSNNDLSHLNHRIISLVYNQLAELIEKFILIGDTLSNDECILIKNCLQFIVNVLISACNIDFDNKNRKHDGDDVNNKDDASNLLIREILYREIIPLNDSFLKFIQCASLNTMENYQHIFSKLCEVLIQRNEMMILQLNFLKKDELSNLKHNRDNQLLFDTFAQYMTSSHGVSRYLEAVKRLNIRSTSECDSILLFNIFNLIINNILYTEQFRTIFCSNFWLPMYEHLLKGLLPTVAVIGEENDIYLKLNVIKYLITNLVNMQPTVERLFTLLQRPVENFALKDEYLSIIKMLLPWFSNPHILKGIWKNDMDNDYGTIPFEWDNNFDENTTKTLTITFVTWTILQLILFFINANSDCLTEVKHNTDMKEILLQFLNQIKNGNPIKLLVYNILAPLLDEKDIQNETSFTKEIITTLIDSIRNANQESTTGDMQVLLRLSDLITLLTTLKAFLQFNQLKADFVRNNGLELLMEVVMKKSWHKKMSQTSISSSVDESTMDCLDNFEIPLGKQFFRTNTKKATEEVHQLALVCFFTMSFNGEAAQLLKNNQSFMNHIQKLAEDKNKTTNLGLKKAVDSILWKLEKENEFKKQQEDMTTSENTLFDFMISYSWGDKPLVHQIYNYLTQQYNYRVWLDENEMSGSLCQAMAQAIEKSEIILICMSETYKQSENCRNEAEYAHDRKKKFIPLKMREVELDDWLGFMVAGKLYINFEKNNFEKSMGLLIAEIERYQSAKGTTKQIARVKRTEPVANAPILQTASTTASSISNPLIRPNLISADYQQIPIVLWSKQHVRDFLLDEKLDTMILLTENMNGEELCVFSAQCNLQKQDWSMFDRLNNELGKRYQQILPISVYLRFLHQISKYLNKCTSF</sequence>
<dbReference type="PANTHER" id="PTHR46270:SF2">
    <property type="entry name" value="TIR DOMAIN-CONTAINING PROTEIN"/>
    <property type="match status" value="1"/>
</dbReference>
<dbReference type="OrthoDB" id="10056152at2759"/>
<feature type="domain" description="TIR" evidence="1">
    <location>
        <begin position="653"/>
        <end position="784"/>
    </location>
</feature>
<accession>A0A813RK46</accession>
<dbReference type="PANTHER" id="PTHR46270">
    <property type="entry name" value="ARMADILLO-TYPE FOLD-RELATED"/>
    <property type="match status" value="1"/>
</dbReference>
<comment type="caution">
    <text evidence="2">The sequence shown here is derived from an EMBL/GenBank/DDBJ whole genome shotgun (WGS) entry which is preliminary data.</text>
</comment>
<dbReference type="AlphaFoldDB" id="A0A813RK46"/>
<dbReference type="Pfam" id="PF13676">
    <property type="entry name" value="TIR_2"/>
    <property type="match status" value="1"/>
</dbReference>
<evidence type="ECO:0000313" key="3">
    <source>
        <dbReference type="Proteomes" id="UP000663882"/>
    </source>
</evidence>
<dbReference type="EMBL" id="CAJNOO010000067">
    <property type="protein sequence ID" value="CAF0782143.1"/>
    <property type="molecule type" value="Genomic_DNA"/>
</dbReference>
<organism evidence="2 3">
    <name type="scientific">Rotaria sordida</name>
    <dbReference type="NCBI Taxonomy" id="392033"/>
    <lineage>
        <taxon>Eukaryota</taxon>
        <taxon>Metazoa</taxon>
        <taxon>Spiralia</taxon>
        <taxon>Gnathifera</taxon>
        <taxon>Rotifera</taxon>
        <taxon>Eurotatoria</taxon>
        <taxon>Bdelloidea</taxon>
        <taxon>Philodinida</taxon>
        <taxon>Philodinidae</taxon>
        <taxon>Rotaria</taxon>
    </lineage>
</organism>
<evidence type="ECO:0000313" key="2">
    <source>
        <dbReference type="EMBL" id="CAF0782143.1"/>
    </source>
</evidence>
<dbReference type="InterPro" id="IPR000157">
    <property type="entry name" value="TIR_dom"/>
</dbReference>
<reference evidence="2" key="1">
    <citation type="submission" date="2021-02" db="EMBL/GenBank/DDBJ databases">
        <authorList>
            <person name="Nowell W R."/>
        </authorList>
    </citation>
    <scope>NUCLEOTIDE SEQUENCE</scope>
</reference>
<dbReference type="InterPro" id="IPR035897">
    <property type="entry name" value="Toll_tir_struct_dom_sf"/>
</dbReference>
<dbReference type="Gene3D" id="3.40.50.10140">
    <property type="entry name" value="Toll/interleukin-1 receptor homology (TIR) domain"/>
    <property type="match status" value="1"/>
</dbReference>
<protein>
    <recommendedName>
        <fullName evidence="1">TIR domain-containing protein</fullName>
    </recommendedName>
</protein>
<dbReference type="Proteomes" id="UP000663882">
    <property type="component" value="Unassembled WGS sequence"/>
</dbReference>
<gene>
    <name evidence="2" type="ORF">RFH988_LOCUS2962</name>
</gene>